<comment type="caution">
    <text evidence="1">The sequence shown here is derived from an EMBL/GenBank/DDBJ whole genome shotgun (WGS) entry which is preliminary data.</text>
</comment>
<keyword evidence="2" id="KW-1185">Reference proteome</keyword>
<reference evidence="1 2" key="1">
    <citation type="submission" date="2021-01" db="EMBL/GenBank/DDBJ databases">
        <title>Roseomonas sp. nov, a bacterium isolated from an oil production mixture in Yumen Oilfield.</title>
        <authorList>
            <person name="Wu D."/>
        </authorList>
    </citation>
    <scope>NUCLEOTIDE SEQUENCE [LARGE SCALE GENOMIC DNA]</scope>
    <source>
        <strain evidence="1 2">ROY-5-3</strain>
    </source>
</reference>
<protein>
    <submittedName>
        <fullName evidence="1">Uncharacterized protein</fullName>
    </submittedName>
</protein>
<dbReference type="Proteomes" id="UP000689967">
    <property type="component" value="Unassembled WGS sequence"/>
</dbReference>
<gene>
    <name evidence="1" type="ORF">JJQ90_16220</name>
</gene>
<dbReference type="RefSeq" id="WP_216877139.1">
    <property type="nucleotide sequence ID" value="NZ_JAERQM010000004.1"/>
</dbReference>
<sequence length="110" mass="11983">MEAGRSGGAAAFVAYTTSSGLHFNPPLPLGVHSFDAAQARGLGQERAFRLDLRRLAFLPLTPSWFPEWSQPGRGIVGRAPTALRRALDDSFATLIRRSPAIIERLGPGWR</sequence>
<evidence type="ECO:0000313" key="1">
    <source>
        <dbReference type="EMBL" id="MBU8545269.1"/>
    </source>
</evidence>
<dbReference type="EMBL" id="JAERQM010000004">
    <property type="protein sequence ID" value="MBU8545269.1"/>
    <property type="molecule type" value="Genomic_DNA"/>
</dbReference>
<accession>A0ABS6H9A4</accession>
<evidence type="ECO:0000313" key="2">
    <source>
        <dbReference type="Proteomes" id="UP000689967"/>
    </source>
</evidence>
<name>A0ABS6H9A4_9PROT</name>
<proteinExistence type="predicted"/>
<organism evidence="1 2">
    <name type="scientific">Falsiroseomonas oleicola</name>
    <dbReference type="NCBI Taxonomy" id="2801474"/>
    <lineage>
        <taxon>Bacteria</taxon>
        <taxon>Pseudomonadati</taxon>
        <taxon>Pseudomonadota</taxon>
        <taxon>Alphaproteobacteria</taxon>
        <taxon>Acetobacterales</taxon>
        <taxon>Roseomonadaceae</taxon>
        <taxon>Falsiroseomonas</taxon>
    </lineage>
</organism>